<keyword evidence="6" id="KW-0378">Hydrolase</keyword>
<dbReference type="Pfam" id="PF00664">
    <property type="entry name" value="ABC_membrane"/>
    <property type="match status" value="1"/>
</dbReference>
<accession>A0A7X3MJL1</accession>
<name>A0A7X3MJL1_9FIRM</name>
<dbReference type="InterPro" id="IPR022515">
    <property type="entry name" value="NHPM_micro_ABC2"/>
</dbReference>
<dbReference type="Pfam" id="PF00005">
    <property type="entry name" value="ABC_tran"/>
    <property type="match status" value="1"/>
</dbReference>
<dbReference type="InterPro" id="IPR039421">
    <property type="entry name" value="Type_1_exporter"/>
</dbReference>
<evidence type="ECO:0000256" key="6">
    <source>
        <dbReference type="ARBA" id="ARBA00022807"/>
    </source>
</evidence>
<dbReference type="InterPro" id="IPR036640">
    <property type="entry name" value="ABC1_TM_sf"/>
</dbReference>
<dbReference type="PROSITE" id="PS00211">
    <property type="entry name" value="ABC_TRANSPORTER_1"/>
    <property type="match status" value="1"/>
</dbReference>
<evidence type="ECO:0000256" key="8">
    <source>
        <dbReference type="ARBA" id="ARBA00022989"/>
    </source>
</evidence>
<evidence type="ECO:0000256" key="3">
    <source>
        <dbReference type="ARBA" id="ARBA00022475"/>
    </source>
</evidence>
<dbReference type="AlphaFoldDB" id="A0A7X3MJL1"/>
<evidence type="ECO:0000256" key="5">
    <source>
        <dbReference type="ARBA" id="ARBA00022741"/>
    </source>
</evidence>
<evidence type="ECO:0000313" key="13">
    <source>
        <dbReference type="EMBL" id="MXP77628.1"/>
    </source>
</evidence>
<keyword evidence="2" id="KW-0813">Transport</keyword>
<feature type="transmembrane region" description="Helical" evidence="10">
    <location>
        <begin position="169"/>
        <end position="195"/>
    </location>
</feature>
<evidence type="ECO:0000256" key="10">
    <source>
        <dbReference type="SAM" id="Phobius"/>
    </source>
</evidence>
<dbReference type="PROSITE" id="PS50893">
    <property type="entry name" value="ABC_TRANSPORTER_2"/>
    <property type="match status" value="1"/>
</dbReference>
<keyword evidence="9 10" id="KW-0472">Membrane</keyword>
<dbReference type="FunFam" id="3.40.50.300:FF:000299">
    <property type="entry name" value="ABC transporter ATP-binding protein/permease"/>
    <property type="match status" value="1"/>
</dbReference>
<comment type="caution">
    <text evidence="13">The sequence shown here is derived from an EMBL/GenBank/DDBJ whole genome shotgun (WGS) entry which is preliminary data.</text>
</comment>
<keyword evidence="3" id="KW-1003">Cell membrane</keyword>
<keyword evidence="6" id="KW-0645">Protease</keyword>
<evidence type="ECO:0000256" key="7">
    <source>
        <dbReference type="ARBA" id="ARBA00022840"/>
    </source>
</evidence>
<dbReference type="InterPro" id="IPR017871">
    <property type="entry name" value="ABC_transporter-like_CS"/>
</dbReference>
<dbReference type="PANTHER" id="PTHR24221">
    <property type="entry name" value="ATP-BINDING CASSETTE SUB-FAMILY B"/>
    <property type="match status" value="1"/>
</dbReference>
<keyword evidence="6" id="KW-0788">Thiol protease</keyword>
<dbReference type="NCBIfam" id="TIGR03797">
    <property type="entry name" value="NHLM_micro_ABC2"/>
    <property type="match status" value="1"/>
</dbReference>
<dbReference type="Proteomes" id="UP000460412">
    <property type="component" value="Unassembled WGS sequence"/>
</dbReference>
<feature type="transmembrane region" description="Helical" evidence="10">
    <location>
        <begin position="289"/>
        <end position="308"/>
    </location>
</feature>
<keyword evidence="4 10" id="KW-0812">Transmembrane</keyword>
<evidence type="ECO:0000259" key="12">
    <source>
        <dbReference type="PROSITE" id="PS50929"/>
    </source>
</evidence>
<evidence type="ECO:0000256" key="2">
    <source>
        <dbReference type="ARBA" id="ARBA00022448"/>
    </source>
</evidence>
<dbReference type="InterPro" id="IPR011527">
    <property type="entry name" value="ABC1_TM_dom"/>
</dbReference>
<keyword evidence="7" id="KW-0067">ATP-binding</keyword>
<dbReference type="GO" id="GO:0005524">
    <property type="term" value="F:ATP binding"/>
    <property type="evidence" value="ECO:0007669"/>
    <property type="project" value="UniProtKB-KW"/>
</dbReference>
<feature type="transmembrane region" description="Helical" evidence="10">
    <location>
        <begin position="215"/>
        <end position="233"/>
    </location>
</feature>
<dbReference type="PROSITE" id="PS50929">
    <property type="entry name" value="ABC_TM1F"/>
    <property type="match status" value="1"/>
</dbReference>
<evidence type="ECO:0000259" key="11">
    <source>
        <dbReference type="PROSITE" id="PS50893"/>
    </source>
</evidence>
<dbReference type="GO" id="GO:0005886">
    <property type="term" value="C:plasma membrane"/>
    <property type="evidence" value="ECO:0007669"/>
    <property type="project" value="UniProtKB-SubCell"/>
</dbReference>
<dbReference type="SMART" id="SM00382">
    <property type="entry name" value="AAA"/>
    <property type="match status" value="1"/>
</dbReference>
<keyword evidence="8 10" id="KW-1133">Transmembrane helix</keyword>
<evidence type="ECO:0000256" key="4">
    <source>
        <dbReference type="ARBA" id="ARBA00022692"/>
    </source>
</evidence>
<comment type="subcellular location">
    <subcellularLocation>
        <location evidence="1">Cell membrane</location>
        <topology evidence="1">Multi-pass membrane protein</topology>
    </subcellularLocation>
</comment>
<dbReference type="GO" id="GO:0140359">
    <property type="term" value="F:ABC-type transporter activity"/>
    <property type="evidence" value="ECO:0007669"/>
    <property type="project" value="InterPro"/>
</dbReference>
<dbReference type="InterPro" id="IPR003593">
    <property type="entry name" value="AAA+_ATPase"/>
</dbReference>
<dbReference type="GO" id="GO:0016887">
    <property type="term" value="F:ATP hydrolysis activity"/>
    <property type="evidence" value="ECO:0007669"/>
    <property type="project" value="InterPro"/>
</dbReference>
<evidence type="ECO:0000256" key="9">
    <source>
        <dbReference type="ARBA" id="ARBA00023136"/>
    </source>
</evidence>
<dbReference type="Gene3D" id="3.40.50.300">
    <property type="entry name" value="P-loop containing nucleotide triphosphate hydrolases"/>
    <property type="match status" value="1"/>
</dbReference>
<feature type="domain" description="ABC transmembrane type-1" evidence="12">
    <location>
        <begin position="180"/>
        <end position="457"/>
    </location>
</feature>
<feature type="transmembrane region" description="Helical" evidence="10">
    <location>
        <begin position="314"/>
        <end position="339"/>
    </location>
</feature>
<proteinExistence type="predicted"/>
<dbReference type="EMBL" id="WUQX01000001">
    <property type="protein sequence ID" value="MXP77628.1"/>
    <property type="molecule type" value="Genomic_DNA"/>
</dbReference>
<reference evidence="13 14" key="1">
    <citation type="submission" date="2019-12" db="EMBL/GenBank/DDBJ databases">
        <title>Sporaefaciens musculi gen. nov., sp. nov., a novel bacterium isolated from the caecum of an obese mouse.</title>
        <authorList>
            <person name="Rasmussen T.S."/>
            <person name="Streidl T."/>
            <person name="Hitch T.C.A."/>
            <person name="Wortmann E."/>
            <person name="Deptula P."/>
            <person name="Hansen M."/>
            <person name="Nielsen D.S."/>
            <person name="Clavel T."/>
            <person name="Vogensen F.K."/>
        </authorList>
    </citation>
    <scope>NUCLEOTIDE SEQUENCE [LARGE SCALE GENOMIC DNA]</scope>
    <source>
        <strain evidence="13 14">WCA-9-b2</strain>
    </source>
</reference>
<feature type="transmembrane region" description="Helical" evidence="10">
    <location>
        <begin position="432"/>
        <end position="456"/>
    </location>
</feature>
<organism evidence="13 14">
    <name type="scientific">Sporofaciens musculi</name>
    <dbReference type="NCBI Taxonomy" id="2681861"/>
    <lineage>
        <taxon>Bacteria</taxon>
        <taxon>Bacillati</taxon>
        <taxon>Bacillota</taxon>
        <taxon>Clostridia</taxon>
        <taxon>Lachnospirales</taxon>
        <taxon>Lachnospiraceae</taxon>
        <taxon>Sporofaciens</taxon>
    </lineage>
</organism>
<evidence type="ECO:0000256" key="1">
    <source>
        <dbReference type="ARBA" id="ARBA00004651"/>
    </source>
</evidence>
<dbReference type="InterPro" id="IPR027417">
    <property type="entry name" value="P-loop_NTPase"/>
</dbReference>
<protein>
    <submittedName>
        <fullName evidence="13">NHLP bacteriocin export ABC transporter permease/ATPase subunit</fullName>
    </submittedName>
</protein>
<dbReference type="GO" id="GO:0034040">
    <property type="term" value="F:ATPase-coupled lipid transmembrane transporter activity"/>
    <property type="evidence" value="ECO:0007669"/>
    <property type="project" value="TreeGrafter"/>
</dbReference>
<dbReference type="Gene3D" id="1.20.1560.10">
    <property type="entry name" value="ABC transporter type 1, transmembrane domain"/>
    <property type="match status" value="1"/>
</dbReference>
<keyword evidence="14" id="KW-1185">Reference proteome</keyword>
<dbReference type="SUPFAM" id="SSF90123">
    <property type="entry name" value="ABC transporter transmembrane region"/>
    <property type="match status" value="1"/>
</dbReference>
<feature type="domain" description="ABC transporter" evidence="11">
    <location>
        <begin position="489"/>
        <end position="722"/>
    </location>
</feature>
<sequence length="733" mass="80540">MGWFDEQIKQRKQNDQDVFTDAFINIAGAVMGSRVSTALNDERQQMKNAFDEILRFYHINTKEIPDNITDRNEQLEYLLRPHGIMRRTVTLSKGWYKDAIGAMLGIRKSDGMVVALIPTGFSGYRYRDMETGKHVKINGKNQELFEEEAIAFYKPLPLKTLGISDLMRYILGTLSPADFVMTGASALAVTLIGMLSPKLNNLLFSRVIEDGSTQILLAITVFMICVTLSSLLINGVKSLIIARINTKMSISVQAAVMSRLMSLPAGFFKNYSSGELSARAACSNSLCEMLVSVALTTGLTSVFSLVYISQIFVYAPALVIPSLFIMLATVAFTVISALVQMKVSKKKMELSSKESGMSYALISGVQKIKLSGAEMRAFARWGNLYAEEARLAYNPPMFLKINSVISSGISLAGTLMMYWFAVSSGVSVADYYAFNTAYGMVSGAFISLAGIALTVAQIKPVMDMIEPILKEVPEISEGKQMITRLSGSIELNNVSFRYNENMPLVIDDLSLKIRPGQYVAIVGATGCGKSTLLRLMLGFESPQKGAVYVDGKDIAAVDLKSLRRNIGVVMQNGKLFTGDIFSNIIISAPWLTMDEAWHAAELSGIAEDIRRMPMGMHTMISEGSGGISGGQRQRLMIARAIAPKPKVLMFDEATSALDNLTQKTVSESLDSLKCTRIVIAHRLSTIKQCDRILVLDKGKIIEDGTYEKLIQRGGFFAELVARQRVDDTAELRA</sequence>
<evidence type="ECO:0000313" key="14">
    <source>
        <dbReference type="Proteomes" id="UP000460412"/>
    </source>
</evidence>
<keyword evidence="5" id="KW-0547">Nucleotide-binding</keyword>
<dbReference type="PANTHER" id="PTHR24221:SF654">
    <property type="entry name" value="ATP-BINDING CASSETTE SUB-FAMILY B MEMBER 6"/>
    <property type="match status" value="1"/>
</dbReference>
<gene>
    <name evidence="13" type="ORF">GN277_20420</name>
</gene>
<feature type="transmembrane region" description="Helical" evidence="10">
    <location>
        <begin position="398"/>
        <end position="420"/>
    </location>
</feature>
<dbReference type="RefSeq" id="WP_159753090.1">
    <property type="nucleotide sequence ID" value="NZ_WUQX01000001.1"/>
</dbReference>
<dbReference type="InterPro" id="IPR003439">
    <property type="entry name" value="ABC_transporter-like_ATP-bd"/>
</dbReference>
<dbReference type="SUPFAM" id="SSF52540">
    <property type="entry name" value="P-loop containing nucleoside triphosphate hydrolases"/>
    <property type="match status" value="1"/>
</dbReference>
<dbReference type="GO" id="GO:0008234">
    <property type="term" value="F:cysteine-type peptidase activity"/>
    <property type="evidence" value="ECO:0007669"/>
    <property type="project" value="UniProtKB-KW"/>
</dbReference>